<reference evidence="3 4" key="1">
    <citation type="submission" date="2016-10" db="EMBL/GenBank/DDBJ databases">
        <authorList>
            <person name="de Groot N.N."/>
        </authorList>
    </citation>
    <scope>NUCLEOTIDE SEQUENCE [LARGE SCALE GENOMIC DNA]</scope>
    <source>
        <strain evidence="3 4">DSM 44778</strain>
    </source>
</reference>
<organism evidence="3 4">
    <name type="scientific">Thermoflavimicrobium dichotomicum</name>
    <dbReference type="NCBI Taxonomy" id="46223"/>
    <lineage>
        <taxon>Bacteria</taxon>
        <taxon>Bacillati</taxon>
        <taxon>Bacillota</taxon>
        <taxon>Bacilli</taxon>
        <taxon>Bacillales</taxon>
        <taxon>Thermoactinomycetaceae</taxon>
        <taxon>Thermoflavimicrobium</taxon>
    </lineage>
</organism>
<dbReference type="GO" id="GO:0005737">
    <property type="term" value="C:cytoplasm"/>
    <property type="evidence" value="ECO:0007669"/>
    <property type="project" value="TreeGrafter"/>
</dbReference>
<keyword evidence="1" id="KW-0547">Nucleotide-binding</keyword>
<protein>
    <submittedName>
        <fullName evidence="3">YheC/D like ATP-grasp</fullName>
    </submittedName>
</protein>
<gene>
    <name evidence="3" type="ORF">SAMN05421852_12914</name>
</gene>
<dbReference type="InterPro" id="IPR026838">
    <property type="entry name" value="YheC/D"/>
</dbReference>
<keyword evidence="4" id="KW-1185">Reference proteome</keyword>
<evidence type="ECO:0000313" key="3">
    <source>
        <dbReference type="EMBL" id="SFJ87455.1"/>
    </source>
</evidence>
<keyword evidence="1" id="KW-0067">ATP-binding</keyword>
<dbReference type="PROSITE" id="PS50975">
    <property type="entry name" value="ATP_GRASP"/>
    <property type="match status" value="1"/>
</dbReference>
<dbReference type="AlphaFoldDB" id="A0A1I3UWK9"/>
<name>A0A1I3UWK9_9BACL</name>
<dbReference type="GO" id="GO:0009432">
    <property type="term" value="P:SOS response"/>
    <property type="evidence" value="ECO:0007669"/>
    <property type="project" value="TreeGrafter"/>
</dbReference>
<evidence type="ECO:0000313" key="4">
    <source>
        <dbReference type="Proteomes" id="UP000199545"/>
    </source>
</evidence>
<dbReference type="RefSeq" id="WP_093231646.1">
    <property type="nucleotide sequence ID" value="NZ_FORR01000029.1"/>
</dbReference>
<dbReference type="Proteomes" id="UP000199545">
    <property type="component" value="Unassembled WGS sequence"/>
</dbReference>
<dbReference type="InterPro" id="IPR011761">
    <property type="entry name" value="ATP-grasp"/>
</dbReference>
<evidence type="ECO:0000259" key="2">
    <source>
        <dbReference type="PROSITE" id="PS50975"/>
    </source>
</evidence>
<evidence type="ECO:0000256" key="1">
    <source>
        <dbReference type="PROSITE-ProRule" id="PRU00409"/>
    </source>
</evidence>
<dbReference type="SUPFAM" id="SSF56059">
    <property type="entry name" value="Glutathione synthetase ATP-binding domain-like"/>
    <property type="match status" value="1"/>
</dbReference>
<dbReference type="Pfam" id="PF14398">
    <property type="entry name" value="ATPgrasp_YheCD"/>
    <property type="match status" value="1"/>
</dbReference>
<sequence>MANATRNKWLKYKFMKTRQLLPYLPETQIMTRDSLWNLVKKYRRVIVKPVKGSRGSGVIQISSIGNNKYVLHYENRRITIQGKEKTYQYLKRKMGSSKYIVQRRISRPTVNGRPFDMRVIVQRRRNSNVWAVTGEVAKIAGKGYIVSNISRSKGTVMPVKIALKKSSIQNLSTKTLQSKIKRVAILTARRLESFFKGHRIYGLDIALDKNGHVWIIEANLFPILSHFRKLKNKTMYRRIMEYKEGWTPNDSYEEEAPAIYPDEEEAPIYPEFPFLD</sequence>
<dbReference type="GO" id="GO:0018169">
    <property type="term" value="F:ribosomal S6-glutamic acid ligase activity"/>
    <property type="evidence" value="ECO:0007669"/>
    <property type="project" value="TreeGrafter"/>
</dbReference>
<dbReference type="Gene3D" id="3.30.470.20">
    <property type="entry name" value="ATP-grasp fold, B domain"/>
    <property type="match status" value="1"/>
</dbReference>
<dbReference type="PANTHER" id="PTHR21621:SF0">
    <property type="entry name" value="BETA-CITRYLGLUTAMATE SYNTHASE B-RELATED"/>
    <property type="match status" value="1"/>
</dbReference>
<dbReference type="STRING" id="46223.SAMN05421852_12914"/>
<feature type="domain" description="ATP-grasp" evidence="2">
    <location>
        <begin position="13"/>
        <end position="244"/>
    </location>
</feature>
<proteinExistence type="predicted"/>
<dbReference type="GO" id="GO:0046872">
    <property type="term" value="F:metal ion binding"/>
    <property type="evidence" value="ECO:0007669"/>
    <property type="project" value="InterPro"/>
</dbReference>
<dbReference type="PANTHER" id="PTHR21621">
    <property type="entry name" value="RIBOSOMAL PROTEIN S6 MODIFICATION PROTEIN"/>
    <property type="match status" value="1"/>
</dbReference>
<dbReference type="EMBL" id="FORR01000029">
    <property type="protein sequence ID" value="SFJ87455.1"/>
    <property type="molecule type" value="Genomic_DNA"/>
</dbReference>
<accession>A0A1I3UWK9</accession>
<dbReference type="OrthoDB" id="7869153at2"/>
<dbReference type="GO" id="GO:0005524">
    <property type="term" value="F:ATP binding"/>
    <property type="evidence" value="ECO:0007669"/>
    <property type="project" value="UniProtKB-UniRule"/>
</dbReference>